<feature type="region of interest" description="Disordered" evidence="7">
    <location>
        <begin position="735"/>
        <end position="839"/>
    </location>
</feature>
<dbReference type="GO" id="GO:0003676">
    <property type="term" value="F:nucleic acid binding"/>
    <property type="evidence" value="ECO:0007669"/>
    <property type="project" value="InterPro"/>
</dbReference>
<feature type="compositionally biased region" description="Low complexity" evidence="7">
    <location>
        <begin position="79"/>
        <end position="89"/>
    </location>
</feature>
<protein>
    <submittedName>
        <fullName evidence="9">Polyprotein</fullName>
    </submittedName>
</protein>
<accession>Q5KQK8</accession>
<dbReference type="InterPro" id="IPR036397">
    <property type="entry name" value="RNaseH_sf"/>
</dbReference>
<evidence type="ECO:0000313" key="10">
    <source>
        <dbReference type="Proteomes" id="UP000000763"/>
    </source>
</evidence>
<feature type="compositionally biased region" description="Basic and acidic residues" evidence="7">
    <location>
        <begin position="440"/>
        <end position="457"/>
    </location>
</feature>
<dbReference type="InterPro" id="IPR021109">
    <property type="entry name" value="Peptidase_aspartic_dom_sf"/>
</dbReference>
<dbReference type="InterPro" id="IPR041373">
    <property type="entry name" value="RT_RNaseH"/>
</dbReference>
<dbReference type="PANTHER" id="PTHR48475">
    <property type="entry name" value="RIBONUCLEASE H"/>
    <property type="match status" value="1"/>
</dbReference>
<reference evidence="10" key="2">
    <citation type="journal article" date="2008" name="Nucleic Acids Res.">
        <title>The rice annotation project database (RAP-DB): 2008 update.</title>
        <authorList>
            <consortium name="The rice annotation project (RAP)"/>
        </authorList>
    </citation>
    <scope>GENOME REANNOTATION</scope>
    <source>
        <strain evidence="10">cv. Nipponbare</strain>
    </source>
</reference>
<feature type="compositionally biased region" description="Acidic residues" evidence="7">
    <location>
        <begin position="519"/>
        <end position="528"/>
    </location>
</feature>
<feature type="region of interest" description="Disordered" evidence="7">
    <location>
        <begin position="120"/>
        <end position="211"/>
    </location>
</feature>
<proteinExistence type="predicted"/>
<keyword evidence="2" id="KW-0548">Nucleotidyltransferase</keyword>
<dbReference type="Pfam" id="PF04937">
    <property type="entry name" value="DUF659"/>
    <property type="match status" value="1"/>
</dbReference>
<feature type="compositionally biased region" description="Basic and acidic residues" evidence="7">
    <location>
        <begin position="485"/>
        <end position="499"/>
    </location>
</feature>
<evidence type="ECO:0000256" key="5">
    <source>
        <dbReference type="ARBA" id="ARBA00022801"/>
    </source>
</evidence>
<dbReference type="EMBL" id="AC134929">
    <property type="protein sequence ID" value="AAW56879.1"/>
    <property type="molecule type" value="Genomic_DNA"/>
</dbReference>
<keyword evidence="4" id="KW-0255">Endonuclease</keyword>
<keyword evidence="3" id="KW-0540">Nuclease</keyword>
<dbReference type="InterPro" id="IPR043502">
    <property type="entry name" value="DNA/RNA_pol_sf"/>
</dbReference>
<feature type="compositionally biased region" description="Polar residues" evidence="7">
    <location>
        <begin position="1389"/>
        <end position="1401"/>
    </location>
</feature>
<dbReference type="SUPFAM" id="SSF53098">
    <property type="entry name" value="Ribonuclease H-like"/>
    <property type="match status" value="3"/>
</dbReference>
<feature type="region of interest" description="Disordered" evidence="7">
    <location>
        <begin position="485"/>
        <end position="528"/>
    </location>
</feature>
<dbReference type="SUPFAM" id="SSF56672">
    <property type="entry name" value="DNA/RNA polymerases"/>
    <property type="match status" value="1"/>
</dbReference>
<keyword evidence="6" id="KW-0695">RNA-directed DNA polymerase</keyword>
<dbReference type="Pfam" id="PF13456">
    <property type="entry name" value="RVT_3"/>
    <property type="match status" value="1"/>
</dbReference>
<dbReference type="PANTHER" id="PTHR48475:SF2">
    <property type="entry name" value="RIBONUCLEASE H"/>
    <property type="match status" value="1"/>
</dbReference>
<organism evidence="9 10">
    <name type="scientific">Oryza sativa subsp. japonica</name>
    <name type="common">Rice</name>
    <dbReference type="NCBI Taxonomy" id="39947"/>
    <lineage>
        <taxon>Eukaryota</taxon>
        <taxon>Viridiplantae</taxon>
        <taxon>Streptophyta</taxon>
        <taxon>Embryophyta</taxon>
        <taxon>Tracheophyta</taxon>
        <taxon>Spermatophyta</taxon>
        <taxon>Magnoliopsida</taxon>
        <taxon>Liliopsida</taxon>
        <taxon>Poales</taxon>
        <taxon>Poaceae</taxon>
        <taxon>BOP clade</taxon>
        <taxon>Oryzoideae</taxon>
        <taxon>Oryzeae</taxon>
        <taxon>Oryzinae</taxon>
        <taxon>Oryza</taxon>
        <taxon>Oryza sativa</taxon>
    </lineage>
</organism>
<evidence type="ECO:0000256" key="6">
    <source>
        <dbReference type="ARBA" id="ARBA00022918"/>
    </source>
</evidence>
<feature type="region of interest" description="Disordered" evidence="7">
    <location>
        <begin position="1369"/>
        <end position="1407"/>
    </location>
</feature>
<evidence type="ECO:0000256" key="1">
    <source>
        <dbReference type="ARBA" id="ARBA00022679"/>
    </source>
</evidence>
<feature type="region of interest" description="Disordered" evidence="7">
    <location>
        <begin position="1"/>
        <end position="101"/>
    </location>
</feature>
<evidence type="ECO:0000256" key="3">
    <source>
        <dbReference type="ARBA" id="ARBA00022722"/>
    </source>
</evidence>
<keyword evidence="1" id="KW-0808">Transferase</keyword>
<dbReference type="CDD" id="cd09279">
    <property type="entry name" value="RNase_HI_like"/>
    <property type="match status" value="1"/>
</dbReference>
<feature type="compositionally biased region" description="Low complexity" evidence="7">
    <location>
        <begin position="149"/>
        <end position="158"/>
    </location>
</feature>
<feature type="domain" description="Integrase catalytic" evidence="8">
    <location>
        <begin position="1110"/>
        <end position="1278"/>
    </location>
</feature>
<dbReference type="Gene3D" id="2.40.70.10">
    <property type="entry name" value="Acid Proteases"/>
    <property type="match status" value="1"/>
</dbReference>
<keyword evidence="5" id="KW-0378">Hydrolase</keyword>
<dbReference type="Gene3D" id="3.30.420.10">
    <property type="entry name" value="Ribonuclease H-like superfamily/Ribonuclease H"/>
    <property type="match status" value="2"/>
</dbReference>
<feature type="compositionally biased region" description="Low complexity" evidence="7">
    <location>
        <begin position="1373"/>
        <end position="1388"/>
    </location>
</feature>
<evidence type="ECO:0000313" key="9">
    <source>
        <dbReference type="EMBL" id="AAW56879.1"/>
    </source>
</evidence>
<evidence type="ECO:0000256" key="4">
    <source>
        <dbReference type="ARBA" id="ARBA00022759"/>
    </source>
</evidence>
<dbReference type="Pfam" id="PF00665">
    <property type="entry name" value="rve"/>
    <property type="match status" value="1"/>
</dbReference>
<reference evidence="10" key="1">
    <citation type="journal article" date="2005" name="Nature">
        <title>The map-based sequence of the rice genome.</title>
        <authorList>
            <consortium name="International rice genome sequencing project (IRGSP)"/>
            <person name="Matsumoto T."/>
            <person name="Wu J."/>
            <person name="Kanamori H."/>
            <person name="Katayose Y."/>
            <person name="Fujisawa M."/>
            <person name="Namiki N."/>
            <person name="Mizuno H."/>
            <person name="Yamamoto K."/>
            <person name="Antonio B.A."/>
            <person name="Baba T."/>
            <person name="Sakata K."/>
            <person name="Nagamura Y."/>
            <person name="Aoki H."/>
            <person name="Arikawa K."/>
            <person name="Arita K."/>
            <person name="Bito T."/>
            <person name="Chiden Y."/>
            <person name="Fujitsuka N."/>
            <person name="Fukunaka R."/>
            <person name="Hamada M."/>
            <person name="Harada C."/>
            <person name="Hayashi A."/>
            <person name="Hijishita S."/>
            <person name="Honda M."/>
            <person name="Hosokawa S."/>
            <person name="Ichikawa Y."/>
            <person name="Idonuma A."/>
            <person name="Iijima M."/>
            <person name="Ikeda M."/>
            <person name="Ikeno M."/>
            <person name="Ito K."/>
            <person name="Ito S."/>
            <person name="Ito T."/>
            <person name="Ito Y."/>
            <person name="Ito Y."/>
            <person name="Iwabuchi A."/>
            <person name="Kamiya K."/>
            <person name="Karasawa W."/>
            <person name="Kurita K."/>
            <person name="Katagiri S."/>
            <person name="Kikuta A."/>
            <person name="Kobayashi H."/>
            <person name="Kobayashi N."/>
            <person name="Machita K."/>
            <person name="Maehara T."/>
            <person name="Masukawa M."/>
            <person name="Mizubayashi T."/>
            <person name="Mukai Y."/>
            <person name="Nagasaki H."/>
            <person name="Nagata Y."/>
            <person name="Naito S."/>
            <person name="Nakashima M."/>
            <person name="Nakama Y."/>
            <person name="Nakamichi Y."/>
            <person name="Nakamura M."/>
            <person name="Meguro A."/>
            <person name="Negishi M."/>
            <person name="Ohta I."/>
            <person name="Ohta T."/>
            <person name="Okamoto M."/>
            <person name="Ono N."/>
            <person name="Saji S."/>
            <person name="Sakaguchi M."/>
            <person name="Sakai K."/>
            <person name="Shibata M."/>
            <person name="Shimokawa T."/>
            <person name="Song J."/>
            <person name="Takazaki Y."/>
            <person name="Terasawa K."/>
            <person name="Tsugane M."/>
            <person name="Tsuji K."/>
            <person name="Ueda S."/>
            <person name="Waki K."/>
            <person name="Yamagata H."/>
            <person name="Yamamoto M."/>
            <person name="Yamamoto S."/>
            <person name="Yamane H."/>
            <person name="Yoshiki S."/>
            <person name="Yoshihara R."/>
            <person name="Yukawa K."/>
            <person name="Zhong H."/>
            <person name="Yano M."/>
            <person name="Yuan Q."/>
            <person name="Ouyang S."/>
            <person name="Liu J."/>
            <person name="Jones K.M."/>
            <person name="Gansberger K."/>
            <person name="Moffat K."/>
            <person name="Hill J."/>
            <person name="Bera J."/>
            <person name="Fadrosh D."/>
            <person name="Jin S."/>
            <person name="Johri S."/>
            <person name="Kim M."/>
            <person name="Overton L."/>
            <person name="Reardon M."/>
            <person name="Tsitrin T."/>
            <person name="Vuong H."/>
            <person name="Weaver B."/>
            <person name="Ciecko A."/>
            <person name="Tallon L."/>
            <person name="Jackson J."/>
            <person name="Pai G."/>
            <person name="Aken S.V."/>
            <person name="Utterback T."/>
            <person name="Reidmuller S."/>
            <person name="Feldblyum T."/>
            <person name="Hsiao J."/>
            <person name="Zismann V."/>
            <person name="Iobst S."/>
            <person name="de Vazeille A.R."/>
            <person name="Buell C.R."/>
            <person name="Ying K."/>
            <person name="Li Y."/>
            <person name="Lu T."/>
            <person name="Huang Y."/>
            <person name="Zhao Q."/>
            <person name="Feng Q."/>
            <person name="Zhang L."/>
            <person name="Zhu J."/>
            <person name="Weng Q."/>
            <person name="Mu J."/>
            <person name="Lu Y."/>
            <person name="Fan D."/>
            <person name="Liu Y."/>
            <person name="Guan J."/>
            <person name="Zhang Y."/>
            <person name="Yu S."/>
            <person name="Liu X."/>
            <person name="Zhang Y."/>
            <person name="Hong G."/>
            <person name="Han B."/>
            <person name="Choisne N."/>
            <person name="Demange N."/>
            <person name="Orjeda G."/>
            <person name="Samain S."/>
            <person name="Cattolico L."/>
            <person name="Pelletier E."/>
            <person name="Couloux A."/>
            <person name="Segurens B."/>
            <person name="Wincker P."/>
            <person name="D'Hont A."/>
            <person name="Scarpelli C."/>
            <person name="Weissenbach J."/>
            <person name="Salanoubat M."/>
            <person name="Quetier F."/>
            <person name="Yu Y."/>
            <person name="Kim H.R."/>
            <person name="Rambo T."/>
            <person name="Currie J."/>
            <person name="Collura K."/>
            <person name="Luo M."/>
            <person name="Yang T."/>
            <person name="Ammiraju J.S.S."/>
            <person name="Engler F."/>
            <person name="Soderlund C."/>
            <person name="Wing R.A."/>
            <person name="Palmer L.E."/>
            <person name="de la Bastide M."/>
            <person name="Spiegel L."/>
            <person name="Nascimento L."/>
            <person name="Zutavern T."/>
            <person name="O'Shaughnessy A."/>
            <person name="Dike S."/>
            <person name="Dedhia N."/>
            <person name="Preston R."/>
            <person name="Balija V."/>
            <person name="McCombie W.R."/>
            <person name="Chow T."/>
            <person name="Chen H."/>
            <person name="Chung M."/>
            <person name="Chen C."/>
            <person name="Shaw J."/>
            <person name="Wu H."/>
            <person name="Hsiao K."/>
            <person name="Chao Y."/>
            <person name="Chu M."/>
            <person name="Cheng C."/>
            <person name="Hour A."/>
            <person name="Lee P."/>
            <person name="Lin S."/>
            <person name="Lin Y."/>
            <person name="Liou J."/>
            <person name="Liu S."/>
            <person name="Hsing Y."/>
            <person name="Raghuvanshi S."/>
            <person name="Mohanty A."/>
            <person name="Bharti A.K."/>
            <person name="Gaur A."/>
            <person name="Gupta V."/>
            <person name="Kumar D."/>
            <person name="Ravi V."/>
            <person name="Vij S."/>
            <person name="Kapur A."/>
            <person name="Khurana P."/>
            <person name="Khurana P."/>
            <person name="Khurana J.P."/>
            <person name="Tyagi A.K."/>
            <person name="Gaikwad K."/>
            <person name="Singh A."/>
            <person name="Dalal V."/>
            <person name="Srivastava S."/>
            <person name="Dixit A."/>
            <person name="Pal A.K."/>
            <person name="Ghazi I.A."/>
            <person name="Yadav M."/>
            <person name="Pandit A."/>
            <person name="Bhargava A."/>
            <person name="Sureshbabu K."/>
            <person name="Batra K."/>
            <person name="Sharma T.R."/>
            <person name="Mohapatra T."/>
            <person name="Singh N.K."/>
            <person name="Messing J."/>
            <person name="Nelson A.B."/>
            <person name="Fuks G."/>
            <person name="Kavchok S."/>
            <person name="Keizer G."/>
            <person name="Linton E."/>
            <person name="Llaca V."/>
            <person name="Song R."/>
            <person name="Tanyolac B."/>
            <person name="Young S."/>
            <person name="Ho-Il K."/>
            <person name="Hahn J.H."/>
            <person name="Sangsakoo G."/>
            <person name="Vanavichit A."/>
            <person name="de Mattos Luiz.A.T."/>
            <person name="Zimmer P.D."/>
            <person name="Malone G."/>
            <person name="Dellagostin O."/>
            <person name="de Oliveira A.C."/>
            <person name="Bevan M."/>
            <person name="Bancroft I."/>
            <person name="Minx P."/>
            <person name="Cordum H."/>
            <person name="Wilson R."/>
            <person name="Cheng Z."/>
            <person name="Jin W."/>
            <person name="Jiang J."/>
            <person name="Leong S.A."/>
            <person name="Iwama H."/>
            <person name="Gojobori T."/>
            <person name="Itoh T."/>
            <person name="Niimura Y."/>
            <person name="Fujii Y."/>
            <person name="Habara T."/>
            <person name="Sakai H."/>
            <person name="Sato Y."/>
            <person name="Wilson G."/>
            <person name="Kumar K."/>
            <person name="McCouch S."/>
            <person name="Juretic N."/>
            <person name="Hoen D."/>
            <person name="Wright S."/>
            <person name="Bruskiewich R."/>
            <person name="Bureau T."/>
            <person name="Miyao A."/>
            <person name="Hirochika H."/>
            <person name="Nishikawa T."/>
            <person name="Kadowaki K."/>
            <person name="Sugiura M."/>
            <person name="Burr B."/>
            <person name="Sasaki T."/>
        </authorList>
    </citation>
    <scope>NUCLEOTIDE SEQUENCE [LARGE SCALE GENOMIC DNA]</scope>
    <source>
        <strain evidence="10">cv. Nipponbare</strain>
    </source>
</reference>
<feature type="compositionally biased region" description="Basic residues" evidence="7">
    <location>
        <begin position="405"/>
        <end position="416"/>
    </location>
</feature>
<feature type="region of interest" description="Disordered" evidence="7">
    <location>
        <begin position="387"/>
        <end position="461"/>
    </location>
</feature>
<feature type="compositionally biased region" description="Basic and acidic residues" evidence="7">
    <location>
        <begin position="168"/>
        <end position="188"/>
    </location>
</feature>
<evidence type="ECO:0000259" key="8">
    <source>
        <dbReference type="PROSITE" id="PS50994"/>
    </source>
</evidence>
<feature type="compositionally biased region" description="Pro residues" evidence="7">
    <location>
        <begin position="762"/>
        <end position="785"/>
    </location>
</feature>
<dbReference type="InterPro" id="IPR012337">
    <property type="entry name" value="RNaseH-like_sf"/>
</dbReference>
<sequence length="2050" mass="226346">MAERAVAHSLPPNASGDDGEQNPRRRARTPPSPSHRNLGRGEALGEVEGSATSPPAGDGGGRRDGARRRLVYGDGGTPQGALQAAGALLRHPPVVPDPETPARRWLDDVADLVMTAQQRLGAGGRSSATEASGAAATGSMSSRRRARRAAAVTRRSSAIPSSTPPTQEDVRGGPDARLDIERRHDTRRAAYATEGASSSGAPLRSGHGGRPPVSPVGGAGCRAFVASLRNVRWPPRFRPTITKKYDGSVNPAEFLQIYTTGIEAAGGDDRVMANFFPMALKGQARGWLMNLPPASVHSWEDLCQQFTTNFQGIYPHPGEEADLHVRFCQVRNTIPCIPAHAVIYAFRGGVRHNRMLEKIASKESQTTAQLFELADRVAHKEEAWTWNSSGSGVAAPAAPGSAARSGRRDRRRKKGSARSDDEGHVLAVEGASRAPRKGRPASDKKKEAGAPSRERPTGKWCTVHNTSLHDLVDCRAVKSLAERTRKWEEEKRQERREGKTPAAPAGNRRGEAKQKATAEDIDDGDDDLGFQEPEATVATVDGGACAHASRRSLKAMKRELLAAAPTHEATRRARWSEVALTFDQTDHPSCVARGGQIAMVVSPTVCNVKLGRVLIDGGAALNILSPAAFDAIKAPGMVLRPSQPIIGVTPGHTWPLGHIDLPVTFGGSANFRTERVDFDVADLSLPYNAVLGRPALVKFMAAVHYAYLQMKMPGPGGPITVHGDLKAALVVERDEDNPHSAHPHPVSTRPGREQGGEAPEPNGGPRPPTAGAGPPPACPTVPGVPDPQDGPRATAGRPRLSLSDPEVVGTEAECAPCGLSGEERPGNAAPGEEDRPRRKVQRPVYFVSEALRDAKTRYPQAQKMLYAILMASRKLRHYFQAHRVTVVTSYPLGQILHNREGTGRVVRWAIELSEFDLRFEPRHAIKSQALADFVAEWTPAPEPVSAPEASSGPTQLPHTAYWVMQFDGSLSLQGAGAGVTLTSPSGDVLRYLVRLDFRATNNMAEYEGLLAGLRVAAGLGIRRLLVLGDSQLVVNQAYLADKTLPEDREGSERVRRISKRYVLVEGTLYRRAANGVLLKCIPREQGVELLADVHEGRASSTPGKPISRPRPCRPYLFRGRLLSGGSISLGPFRRAPGGFEYLYVAVDKFTKWPEAYPVIKIDKHSALKFIRGITARFGVPNRIITDNGTQFTSELFGDYCEDMGIKLCFASPTHPRSNGQVERANAEILKGLKTKTFNILKKHGDSWIEELPAVLWANRTTPSRATGETPFFLVYGAEAVLPSELTLRSPRVTMYCEADQDQLRRDDLDYLEERRRRAALRAARYQQSLRRYHQRHVRARSLCVDDLVLRRVQTRAGLSKLSPMWEDSMDFRSGSSNDSGSASNPSGNTGFDASRPSSGSGSTMGGHARSILNAARVIPPNDDEKKPLWRERSRRECKVQMQFCNQVIHGSYSRVKAHLLKIGTIGVATCKKVTVDILGQLQDEMTRAEAISARNLPKDIPLPTESVSRGKRRAVSAIESSFNLDARAKLDALIARMFYTSGIPFNVARNPYFRKAFQFACNNQLGGYTPPNFNKLRTTLLVQERTNVERLLNAVKSTWSTKGVSIVSDGWSDAQRRPILNFLAVTEDGPMFLKAIYTEGEIKRKEYIAEKMFAIIEEVGPNNVVQVITDNASNCRAAGLMVEQKYSHIFWTPCVVHTLNLALKSICAAKNSSGDAFLEFQWISEVAADASAIKNFIMNHSMRLSMFNDFSKLKFLAIADTRFASTIVMLKRFRAIKENLILMVASEKWNAYREDNQVQAQHVKEKILNDLWWDKVKYIIDFCEPIYSMIRAADTDKPCLHLIYEMYYYETWLEEAPNRQAPHMDEEISDMRNKCFRRYFSGDDLRKIKQQFAYFSLFGSGFNSFDSIEDRAHMNAKQWWGIYGNSAPELKKLALKLRTANIIFLCRKKLEHLCLRPARAEDLVFVHQNMRLLSRRSEEYYSGPSIMWDVAGDRYELFDGGADFLQQAELTLDEPDLERLLEDLGALDIQGDNGPSSTSVPMDEINNQFI</sequence>
<dbReference type="GO" id="GO:0015074">
    <property type="term" value="P:DNA integration"/>
    <property type="evidence" value="ECO:0007669"/>
    <property type="project" value="InterPro"/>
</dbReference>
<dbReference type="InterPro" id="IPR007021">
    <property type="entry name" value="DUF659"/>
</dbReference>
<dbReference type="CDD" id="cd00303">
    <property type="entry name" value="retropepsin_like"/>
    <property type="match status" value="1"/>
</dbReference>
<name>Q5KQK8_ORYSJ</name>
<evidence type="ECO:0000256" key="2">
    <source>
        <dbReference type="ARBA" id="ARBA00022695"/>
    </source>
</evidence>
<feature type="compositionally biased region" description="Low complexity" evidence="7">
    <location>
        <begin position="388"/>
        <end position="404"/>
    </location>
</feature>
<dbReference type="GO" id="GO:0003964">
    <property type="term" value="F:RNA-directed DNA polymerase activity"/>
    <property type="evidence" value="ECO:0007669"/>
    <property type="project" value="UniProtKB-KW"/>
</dbReference>
<dbReference type="Proteomes" id="UP000000763">
    <property type="component" value="Chromosome 5"/>
</dbReference>
<evidence type="ECO:0000256" key="7">
    <source>
        <dbReference type="SAM" id="MobiDB-lite"/>
    </source>
</evidence>
<dbReference type="PROSITE" id="PS50994">
    <property type="entry name" value="INTEGRASE"/>
    <property type="match status" value="1"/>
</dbReference>
<feature type="compositionally biased region" description="Low complexity" evidence="7">
    <location>
        <begin position="125"/>
        <end position="141"/>
    </location>
</feature>
<dbReference type="Pfam" id="PF17917">
    <property type="entry name" value="RT_RNaseH"/>
    <property type="match status" value="1"/>
</dbReference>
<feature type="compositionally biased region" description="Basic and acidic residues" evidence="7">
    <location>
        <begin position="508"/>
        <end position="518"/>
    </location>
</feature>
<gene>
    <name evidence="9" type="primary">OSJNBb0035N21.18</name>
</gene>
<dbReference type="InterPro" id="IPR001584">
    <property type="entry name" value="Integrase_cat-core"/>
</dbReference>
<dbReference type="GO" id="GO:0004523">
    <property type="term" value="F:RNA-DNA hybrid ribonuclease activity"/>
    <property type="evidence" value="ECO:0007669"/>
    <property type="project" value="InterPro"/>
</dbReference>
<dbReference type="InterPro" id="IPR002156">
    <property type="entry name" value="RNaseH_domain"/>
</dbReference>